<organism evidence="1 2">
    <name type="scientific">Candidatus Shapirobacteria bacterium CG09_land_8_20_14_0_10_39_12</name>
    <dbReference type="NCBI Taxonomy" id="1974885"/>
    <lineage>
        <taxon>Bacteria</taxon>
        <taxon>Candidatus Shapironibacteriota</taxon>
    </lineage>
</organism>
<comment type="caution">
    <text evidence="1">The sequence shown here is derived from an EMBL/GenBank/DDBJ whole genome shotgun (WGS) entry which is preliminary data.</text>
</comment>
<gene>
    <name evidence="1" type="ORF">COT64_01490</name>
</gene>
<accession>A0A2H0WPU0</accession>
<feature type="non-terminal residue" evidence="1">
    <location>
        <position position="1"/>
    </location>
</feature>
<protein>
    <submittedName>
        <fullName evidence="1">Uncharacterized protein</fullName>
    </submittedName>
</protein>
<dbReference type="AlphaFoldDB" id="A0A2H0WPU0"/>
<evidence type="ECO:0000313" key="2">
    <source>
        <dbReference type="Proteomes" id="UP000230775"/>
    </source>
</evidence>
<proteinExistence type="predicted"/>
<reference evidence="2" key="1">
    <citation type="submission" date="2017-09" db="EMBL/GenBank/DDBJ databases">
        <title>Depth-based differentiation of microbial function through sediment-hosted aquifers and enrichment of novel symbionts in the deep terrestrial subsurface.</title>
        <authorList>
            <person name="Probst A.J."/>
            <person name="Ladd B."/>
            <person name="Jarett J.K."/>
            <person name="Geller-Mcgrath D.E."/>
            <person name="Sieber C.M.K."/>
            <person name="Emerson J.B."/>
            <person name="Anantharaman K."/>
            <person name="Thomas B.C."/>
            <person name="Malmstrom R."/>
            <person name="Stieglmeier M."/>
            <person name="Klingl A."/>
            <person name="Woyke T."/>
            <person name="Ryan C.M."/>
            <person name="Banfield J.F."/>
        </authorList>
    </citation>
    <scope>NUCLEOTIDE SEQUENCE [LARGE SCALE GENOMIC DNA]</scope>
</reference>
<evidence type="ECO:0000313" key="1">
    <source>
        <dbReference type="EMBL" id="PIS14647.1"/>
    </source>
</evidence>
<name>A0A2H0WPU0_9BACT</name>
<sequence>LTITFTITNDIPANGYVRVLIPDAASDQNDGAPDTAAAIADNGFDLNGMGTGDVETSGGTGCTWSTETLTAGTGSSHQYKVLTTTACTAGAITVAFDGTTKDPVNPAPVTSGHTQGTADVYAIDVDTYDGDPDTTGQLIDTVDIKVAPVEAVLVSATVDETLSFAIAARGIGTTACDVSATVASTVTSIPWGTLSAANTFSNASQQLTVSTNADAGYTVKIEENDQMGYDGTTCNVPTDATADETDNPPCIKDTVCGATACSEAEARNWTDAATYHGLGISLEDVDGTDAVWDYDGKAGETTCTSGTFCARQIADQQVATAETKATIMTNTGSVSSKDIYVCYRIAISNTQPAGYYYNKVKYTATATF</sequence>
<dbReference type="EMBL" id="PEZI01000034">
    <property type="protein sequence ID" value="PIS14647.1"/>
    <property type="molecule type" value="Genomic_DNA"/>
</dbReference>
<dbReference type="Proteomes" id="UP000230775">
    <property type="component" value="Unassembled WGS sequence"/>
</dbReference>